<dbReference type="Proteomes" id="UP000244005">
    <property type="component" value="Unassembled WGS sequence"/>
</dbReference>
<evidence type="ECO:0008006" key="4">
    <source>
        <dbReference type="Google" id="ProtNLM"/>
    </source>
</evidence>
<dbReference type="OrthoDB" id="1001765at2759"/>
<organism evidence="2 3">
    <name type="scientific">Marchantia polymorpha</name>
    <name type="common">Common liverwort</name>
    <name type="synonym">Marchantia aquatica</name>
    <dbReference type="NCBI Taxonomy" id="3197"/>
    <lineage>
        <taxon>Eukaryota</taxon>
        <taxon>Viridiplantae</taxon>
        <taxon>Streptophyta</taxon>
        <taxon>Embryophyta</taxon>
        <taxon>Marchantiophyta</taxon>
        <taxon>Marchantiopsida</taxon>
        <taxon>Marchantiidae</taxon>
        <taxon>Marchantiales</taxon>
        <taxon>Marchantiaceae</taxon>
        <taxon>Marchantia</taxon>
    </lineage>
</organism>
<keyword evidence="1" id="KW-0732">Signal</keyword>
<evidence type="ECO:0000313" key="3">
    <source>
        <dbReference type="Proteomes" id="UP000244005"/>
    </source>
</evidence>
<feature type="signal peptide" evidence="1">
    <location>
        <begin position="1"/>
        <end position="21"/>
    </location>
</feature>
<reference evidence="3" key="1">
    <citation type="journal article" date="2017" name="Cell">
        <title>Insights into land plant evolution garnered from the Marchantia polymorpha genome.</title>
        <authorList>
            <person name="Bowman J.L."/>
            <person name="Kohchi T."/>
            <person name="Yamato K.T."/>
            <person name="Jenkins J."/>
            <person name="Shu S."/>
            <person name="Ishizaki K."/>
            <person name="Yamaoka S."/>
            <person name="Nishihama R."/>
            <person name="Nakamura Y."/>
            <person name="Berger F."/>
            <person name="Adam C."/>
            <person name="Aki S.S."/>
            <person name="Althoff F."/>
            <person name="Araki T."/>
            <person name="Arteaga-Vazquez M.A."/>
            <person name="Balasubrmanian S."/>
            <person name="Barry K."/>
            <person name="Bauer D."/>
            <person name="Boehm C.R."/>
            <person name="Briginshaw L."/>
            <person name="Caballero-Perez J."/>
            <person name="Catarino B."/>
            <person name="Chen F."/>
            <person name="Chiyoda S."/>
            <person name="Chovatia M."/>
            <person name="Davies K.M."/>
            <person name="Delmans M."/>
            <person name="Demura T."/>
            <person name="Dierschke T."/>
            <person name="Dolan L."/>
            <person name="Dorantes-Acosta A.E."/>
            <person name="Eklund D.M."/>
            <person name="Florent S.N."/>
            <person name="Flores-Sandoval E."/>
            <person name="Fujiyama A."/>
            <person name="Fukuzawa H."/>
            <person name="Galik B."/>
            <person name="Grimanelli D."/>
            <person name="Grimwood J."/>
            <person name="Grossniklaus U."/>
            <person name="Hamada T."/>
            <person name="Haseloff J."/>
            <person name="Hetherington A.J."/>
            <person name="Higo A."/>
            <person name="Hirakawa Y."/>
            <person name="Hundley H.N."/>
            <person name="Ikeda Y."/>
            <person name="Inoue K."/>
            <person name="Inoue S.I."/>
            <person name="Ishida S."/>
            <person name="Jia Q."/>
            <person name="Kakita M."/>
            <person name="Kanazawa T."/>
            <person name="Kawai Y."/>
            <person name="Kawashima T."/>
            <person name="Kennedy M."/>
            <person name="Kinose K."/>
            <person name="Kinoshita T."/>
            <person name="Kohara Y."/>
            <person name="Koide E."/>
            <person name="Komatsu K."/>
            <person name="Kopischke S."/>
            <person name="Kubo M."/>
            <person name="Kyozuka J."/>
            <person name="Lagercrantz U."/>
            <person name="Lin S.S."/>
            <person name="Lindquist E."/>
            <person name="Lipzen A.M."/>
            <person name="Lu C.W."/>
            <person name="De Luna E."/>
            <person name="Martienssen R.A."/>
            <person name="Minamino N."/>
            <person name="Mizutani M."/>
            <person name="Mizutani M."/>
            <person name="Mochizuki N."/>
            <person name="Monte I."/>
            <person name="Mosher R."/>
            <person name="Nagasaki H."/>
            <person name="Nakagami H."/>
            <person name="Naramoto S."/>
            <person name="Nishitani K."/>
            <person name="Ohtani M."/>
            <person name="Okamoto T."/>
            <person name="Okumura M."/>
            <person name="Phillips J."/>
            <person name="Pollak B."/>
            <person name="Reinders A."/>
            <person name="Rovekamp M."/>
            <person name="Sano R."/>
            <person name="Sawa S."/>
            <person name="Schmid M.W."/>
            <person name="Shirakawa M."/>
            <person name="Solano R."/>
            <person name="Spunde A."/>
            <person name="Suetsugu N."/>
            <person name="Sugano S."/>
            <person name="Sugiyama A."/>
            <person name="Sun R."/>
            <person name="Suzuki Y."/>
            <person name="Takenaka M."/>
            <person name="Takezawa D."/>
            <person name="Tomogane H."/>
            <person name="Tsuzuki M."/>
            <person name="Ueda T."/>
            <person name="Umeda M."/>
            <person name="Ward J.M."/>
            <person name="Watanabe Y."/>
            <person name="Yazaki K."/>
            <person name="Yokoyama R."/>
            <person name="Yoshitake Y."/>
            <person name="Yotsui I."/>
            <person name="Zachgo S."/>
            <person name="Schmutz J."/>
        </authorList>
    </citation>
    <scope>NUCLEOTIDE SEQUENCE [LARGE SCALE GENOMIC DNA]</scope>
    <source>
        <strain evidence="3">Tak-1</strain>
    </source>
</reference>
<proteinExistence type="predicted"/>
<dbReference type="EMBL" id="KZ772728">
    <property type="protein sequence ID" value="PTQ37700.1"/>
    <property type="molecule type" value="Genomic_DNA"/>
</dbReference>
<dbReference type="Gramene" id="Mp6g16310.1">
    <property type="protein sequence ID" value="Mp6g16310.1.cds"/>
    <property type="gene ID" value="Mp6g16310"/>
</dbReference>
<evidence type="ECO:0000313" key="2">
    <source>
        <dbReference type="EMBL" id="PTQ37700.1"/>
    </source>
</evidence>
<dbReference type="PANTHER" id="PTHR31694">
    <property type="entry name" value="DESICCATION-LIKE PROTEIN"/>
    <property type="match status" value="1"/>
</dbReference>
<protein>
    <recommendedName>
        <fullName evidence="4">Desiccation-related protein PCC13-62</fullName>
    </recommendedName>
</protein>
<dbReference type="AlphaFoldDB" id="A0A2R6WV45"/>
<name>A0A2R6WV45_MARPO</name>
<feature type="chain" id="PRO_5015330414" description="Desiccation-related protein PCC13-62" evidence="1">
    <location>
        <begin position="22"/>
        <end position="315"/>
    </location>
</feature>
<evidence type="ECO:0000256" key="1">
    <source>
        <dbReference type="SAM" id="SignalP"/>
    </source>
</evidence>
<dbReference type="Pfam" id="PF13668">
    <property type="entry name" value="Ferritin_2"/>
    <property type="match status" value="1"/>
</dbReference>
<dbReference type="PANTHER" id="PTHR31694:SF26">
    <property type="entry name" value="OS05G0151100 PROTEIN"/>
    <property type="match status" value="1"/>
</dbReference>
<sequence length="315" mass="34579">METMMIFYALILLLWSVPLHAAGGFTKHDKDLVAFALNLEYLEAEFFLHGALGYGLDKKAPYLAAGGPPPLGAEKAKLDPLVYDLVGQMGLQEVGHIRAIKESIGHVAFPRPRLDISKKTWAKTMDHAFNKTLSPPFDAYANSINYMLASYAIPYVGLTGYTGAAPLLIGSGAKSLVARLLGVESGQDAIIRTWLYERKSEKVKPYDFTVAEATVEISKLRNHLDHHGLMVVKGKKLPFEVDDEGLVVPKELGAEKETSGNVLSADKNSISYQRTPEQILSVVYSSGNPKVSGGFYPDGARGEIAERYHKYRAKH</sequence>
<keyword evidence="3" id="KW-1185">Reference proteome</keyword>
<gene>
    <name evidence="2" type="ORF">MARPO_0056s0141</name>
</gene>
<dbReference type="InterPro" id="IPR052965">
    <property type="entry name" value="Pigment-catalase-like"/>
</dbReference>
<accession>A0A2R6WV45</accession>
<dbReference type="OMA" id="MDKEWAR"/>